<dbReference type="Proteomes" id="UP000801492">
    <property type="component" value="Unassembled WGS sequence"/>
</dbReference>
<dbReference type="AlphaFoldDB" id="A0A8K0GFG0"/>
<dbReference type="EMBL" id="VTPC01001217">
    <property type="protein sequence ID" value="KAF2902685.1"/>
    <property type="molecule type" value="Genomic_DNA"/>
</dbReference>
<proteinExistence type="predicted"/>
<evidence type="ECO:0000313" key="1">
    <source>
        <dbReference type="EMBL" id="KAF2902685.1"/>
    </source>
</evidence>
<reference evidence="1" key="1">
    <citation type="submission" date="2019-08" db="EMBL/GenBank/DDBJ databases">
        <title>The genome of the North American firefly Photinus pyralis.</title>
        <authorList>
            <consortium name="Photinus pyralis genome working group"/>
            <person name="Fallon T.R."/>
            <person name="Sander Lower S.E."/>
            <person name="Weng J.-K."/>
        </authorList>
    </citation>
    <scope>NUCLEOTIDE SEQUENCE</scope>
    <source>
        <strain evidence="1">TRF0915ILg1</strain>
        <tissue evidence="1">Whole body</tissue>
    </source>
</reference>
<protein>
    <submittedName>
        <fullName evidence="1">Uncharacterized protein</fullName>
    </submittedName>
</protein>
<comment type="caution">
    <text evidence="1">The sequence shown here is derived from an EMBL/GenBank/DDBJ whole genome shotgun (WGS) entry which is preliminary data.</text>
</comment>
<organism evidence="1 2">
    <name type="scientific">Ignelater luminosus</name>
    <name type="common">Cucubano</name>
    <name type="synonym">Pyrophorus luminosus</name>
    <dbReference type="NCBI Taxonomy" id="2038154"/>
    <lineage>
        <taxon>Eukaryota</taxon>
        <taxon>Metazoa</taxon>
        <taxon>Ecdysozoa</taxon>
        <taxon>Arthropoda</taxon>
        <taxon>Hexapoda</taxon>
        <taxon>Insecta</taxon>
        <taxon>Pterygota</taxon>
        <taxon>Neoptera</taxon>
        <taxon>Endopterygota</taxon>
        <taxon>Coleoptera</taxon>
        <taxon>Polyphaga</taxon>
        <taxon>Elateriformia</taxon>
        <taxon>Elateroidea</taxon>
        <taxon>Elateridae</taxon>
        <taxon>Agrypninae</taxon>
        <taxon>Pyrophorini</taxon>
        <taxon>Ignelater</taxon>
    </lineage>
</organism>
<gene>
    <name evidence="1" type="ORF">ILUMI_03499</name>
</gene>
<evidence type="ECO:0000313" key="2">
    <source>
        <dbReference type="Proteomes" id="UP000801492"/>
    </source>
</evidence>
<accession>A0A8K0GFG0</accession>
<name>A0A8K0GFG0_IGNLU</name>
<sequence length="273" mass="31017">MSDNESSIEVISRKRARQDEWYQRNKIKKSSCKDDRREVCRDAFFGLHGISNKCVKQIGRLLQEGCTPEDIKRKTKSGNALKPSKVMSDTAKRVAAAELLVHKRRSKKFYKALEASKELCQTQDNIAAISFDFMQNLQLPRCPAKDLLYLFQLTISVFGVHNMQTNNAVFVMYHEDQTKKSPNEPEMLKSILTFQNTTASCSVGIVAKGVIVGKDFIDEAFINTFPQLLPGVITTKMLDHIKRSYTFVDGNTETQNFGKDILEWPTVEKHAEA</sequence>
<keyword evidence="2" id="KW-1185">Reference proteome</keyword>
<dbReference type="OrthoDB" id="7475343at2759"/>